<sequence length="155" mass="17750">MNGIESAISANDIKGQILRWGVPYQQDNERQRGSNHEVHPPTKDDDRVQRQWYQLPYELQAHLKRRVSDILAQIKCVSSASHFDRHLVEVSELLDCDAPTGFTPTMILEGVPEIINLLSDAVLKRKVEDRCEENIKTMRAFTPLCQRVSPVRTSN</sequence>
<reference evidence="1 2" key="2">
    <citation type="journal article" date="2012" name="Proc. Natl. Acad. Sci. U.S.A.">
        <title>Antigenic diversity is generated by distinct evolutionary mechanisms in African trypanosome species.</title>
        <authorList>
            <person name="Jackson A.P."/>
            <person name="Berry A."/>
            <person name="Aslett M."/>
            <person name="Allison H.C."/>
            <person name="Burton P."/>
            <person name="Vavrova-Anderson J."/>
            <person name="Brown R."/>
            <person name="Browne H."/>
            <person name="Corton N."/>
            <person name="Hauser H."/>
            <person name="Gamble J."/>
            <person name="Gilderthorp R."/>
            <person name="Marcello L."/>
            <person name="McQuillan J."/>
            <person name="Otto T.D."/>
            <person name="Quail M.A."/>
            <person name="Sanders M.J."/>
            <person name="van Tonder A."/>
            <person name="Ginger M.L."/>
            <person name="Field M.C."/>
            <person name="Barry J.D."/>
            <person name="Hertz-Fowler C."/>
            <person name="Berriman M."/>
        </authorList>
    </citation>
    <scope>NUCLEOTIDE SEQUENCE [LARGE SCALE GENOMIC DNA]</scope>
    <source>
        <strain evidence="1 2">IL3000</strain>
    </source>
</reference>
<dbReference type="Proteomes" id="UP000000702">
    <property type="component" value="Unassembled WGS sequence"/>
</dbReference>
<accession>F9WJC8</accession>
<protein>
    <submittedName>
        <fullName evidence="1">WGS project CAEQ00000000 data, annotated contig 896</fullName>
    </submittedName>
</protein>
<dbReference type="VEuPathDB" id="TriTrypDB:TcIL3000_0_22510"/>
<organism evidence="1 2">
    <name type="scientific">Trypanosoma congolense (strain IL3000)</name>
    <dbReference type="NCBI Taxonomy" id="1068625"/>
    <lineage>
        <taxon>Eukaryota</taxon>
        <taxon>Discoba</taxon>
        <taxon>Euglenozoa</taxon>
        <taxon>Kinetoplastea</taxon>
        <taxon>Metakinetoplastina</taxon>
        <taxon>Trypanosomatida</taxon>
        <taxon>Trypanosomatidae</taxon>
        <taxon>Trypanosoma</taxon>
        <taxon>Nannomonas</taxon>
    </lineage>
</organism>
<evidence type="ECO:0000313" key="1">
    <source>
        <dbReference type="EMBL" id="CCD17432.1"/>
    </source>
</evidence>
<feature type="non-terminal residue" evidence="1">
    <location>
        <position position="155"/>
    </location>
</feature>
<dbReference type="EMBL" id="CAEQ01002710">
    <property type="protein sequence ID" value="CCD17432.1"/>
    <property type="molecule type" value="Genomic_DNA"/>
</dbReference>
<comment type="caution">
    <text evidence="1">The sequence shown here is derived from an EMBL/GenBank/DDBJ whole genome shotgun (WGS) entry which is preliminary data.</text>
</comment>
<keyword evidence="2" id="KW-1185">Reference proteome</keyword>
<dbReference type="AlphaFoldDB" id="F9WJC8"/>
<name>F9WJC8_TRYCI</name>
<reference evidence="2" key="1">
    <citation type="submission" date="2011-07" db="EMBL/GenBank/DDBJ databases">
        <title>Divergent evolution of antigenic variation in African trypanosomes.</title>
        <authorList>
            <person name="Jackson A.P."/>
            <person name="Berry A."/>
            <person name="Allison H.C."/>
            <person name="Burton P."/>
            <person name="Anderson J."/>
            <person name="Aslett M."/>
            <person name="Brown R."/>
            <person name="Corton N."/>
            <person name="Harris D."/>
            <person name="Hauser H."/>
            <person name="Gamble J."/>
            <person name="Gilderthorp R."/>
            <person name="McQuillan J."/>
            <person name="Quail M.A."/>
            <person name="Sanders M."/>
            <person name="Van Tonder A."/>
            <person name="Ginger M.L."/>
            <person name="Donelson J.E."/>
            <person name="Field M.C."/>
            <person name="Barry J.D."/>
            <person name="Berriman M."/>
            <person name="Hertz-Fowler C."/>
        </authorList>
    </citation>
    <scope>NUCLEOTIDE SEQUENCE [LARGE SCALE GENOMIC DNA]</scope>
    <source>
        <strain evidence="2">IL3000</strain>
    </source>
</reference>
<proteinExistence type="predicted"/>
<gene>
    <name evidence="1" type="ORF">TCIL3000_0_22510</name>
</gene>
<evidence type="ECO:0000313" key="2">
    <source>
        <dbReference type="Proteomes" id="UP000000702"/>
    </source>
</evidence>